<geneLocation type="mitochondrion" evidence="2"/>
<feature type="transmembrane region" description="Helical" evidence="1">
    <location>
        <begin position="92"/>
        <end position="111"/>
    </location>
</feature>
<feature type="transmembrane region" description="Helical" evidence="1">
    <location>
        <begin position="30"/>
        <end position="51"/>
    </location>
</feature>
<comment type="subcellular location">
    <subcellularLocation>
        <location evidence="1">Mitochondrion membrane</location>
        <topology evidence="1">Multi-pass membrane protein</topology>
    </subcellularLocation>
</comment>
<accession>A0A2D2LYS3</accession>
<feature type="transmembrane region" description="Helical" evidence="1">
    <location>
        <begin position="57"/>
        <end position="80"/>
    </location>
</feature>
<dbReference type="PANTHER" id="PTHR33269">
    <property type="entry name" value="NADH-UBIQUINONE OXIDOREDUCTASE CHAIN 6"/>
    <property type="match status" value="1"/>
</dbReference>
<feature type="transmembrane region" description="Helical" evidence="1">
    <location>
        <begin position="6"/>
        <end position="23"/>
    </location>
</feature>
<evidence type="ECO:0000313" key="2">
    <source>
        <dbReference type="EMBL" id="ATR80216.1"/>
    </source>
</evidence>
<protein>
    <recommendedName>
        <fullName evidence="1">NADH-ubiquinone oxidoreductase chain 6</fullName>
        <ecNumber evidence="1">7.1.1.2</ecNumber>
    </recommendedName>
</protein>
<dbReference type="InterPro" id="IPR042106">
    <property type="entry name" value="Nuo/plastoQ_OxRdtase_6_NuoJ"/>
</dbReference>
<keyword evidence="1" id="KW-1133">Transmembrane helix</keyword>
<feature type="transmembrane region" description="Helical" evidence="1">
    <location>
        <begin position="186"/>
        <end position="209"/>
    </location>
</feature>
<evidence type="ECO:0000256" key="1">
    <source>
        <dbReference type="RuleBase" id="RU004430"/>
    </source>
</evidence>
<keyword evidence="1" id="KW-0812">Transmembrane</keyword>
<keyword evidence="1" id="KW-0520">NAD</keyword>
<dbReference type="EMBL" id="MF694646">
    <property type="protein sequence ID" value="ATR80216.1"/>
    <property type="molecule type" value="Genomic_DNA"/>
</dbReference>
<dbReference type="Pfam" id="PF00499">
    <property type="entry name" value="Oxidored_q3"/>
    <property type="match status" value="1"/>
</dbReference>
<dbReference type="InterPro" id="IPR001457">
    <property type="entry name" value="NADH_UbQ/plastoQ_OxRdtase_su6"/>
</dbReference>
<reference evidence="2" key="1">
    <citation type="journal article" date="2017" name="PeerJ">
        <title>Whole genome sequencing of Rhodotorula mucilaginosa isolated from the chewing stick (Distemonanthus benthamianus): insights into Rhodotorula phylogeny, mitogenome dynamics and carotenoid biosynthesis.</title>
        <authorList>
            <person name="Gan H.M."/>
            <person name="Thomas B.N."/>
            <person name="Cavanaugh N.T."/>
            <person name="Morales G.H."/>
            <person name="Mayers A.N."/>
            <person name="Savka M.A."/>
            <person name="Hudson A.O."/>
        </authorList>
    </citation>
    <scope>NUCLEOTIDE SEQUENCE</scope>
    <source>
        <strain evidence="2">RIT389</strain>
    </source>
</reference>
<comment type="similarity">
    <text evidence="1">Belongs to the complex I subunit 6 family.</text>
</comment>
<keyword evidence="1" id="KW-0813">Transport</keyword>
<organism evidence="2">
    <name type="scientific">Rhodotorula mucilaginosa</name>
    <name type="common">Yeast</name>
    <name type="synonym">Rhodotorula rubra</name>
    <dbReference type="NCBI Taxonomy" id="5537"/>
    <lineage>
        <taxon>Eukaryota</taxon>
        <taxon>Fungi</taxon>
        <taxon>Dikarya</taxon>
        <taxon>Basidiomycota</taxon>
        <taxon>Pucciniomycotina</taxon>
        <taxon>Microbotryomycetes</taxon>
        <taxon>Sporidiobolales</taxon>
        <taxon>Sporidiobolaceae</taxon>
        <taxon>Rhodotorula</taxon>
    </lineage>
</organism>
<keyword evidence="2" id="KW-0560">Oxidoreductase</keyword>
<dbReference type="GeneID" id="35092685"/>
<dbReference type="RefSeq" id="YP_009443016.1">
    <property type="nucleotide sequence ID" value="NC_036340.1"/>
</dbReference>
<keyword evidence="1" id="KW-0679">Respiratory chain</keyword>
<dbReference type="PANTHER" id="PTHR33269:SF17">
    <property type="entry name" value="NADH-UBIQUINONE OXIDOREDUCTASE CHAIN 6"/>
    <property type="match status" value="1"/>
</dbReference>
<keyword evidence="1" id="KW-0830">Ubiquinone</keyword>
<sequence>MNSFLLDLLALGAIFSGIMVITAKNPVISVLFLIAVFLNVAGYLVLLGVAYLGLVYLIVYVGAIAILFLFVIMMLNLRLVELIETGQEYTQSLPMGAFLGSLFFFELLSILPTSYHDGGSLHTSLSVLSWFNSTLLSATDGNQEAEMGGMSATEGVHAAFNPVVADNALTGFTQIESIGQGLYTYASLWLVVASVIFLLAMVGPIVLCMSPSTGSQVQSAQAE</sequence>
<dbReference type="GO" id="GO:0008137">
    <property type="term" value="F:NADH dehydrogenase (ubiquinone) activity"/>
    <property type="evidence" value="ECO:0007669"/>
    <property type="project" value="UniProtKB-UniRule"/>
</dbReference>
<proteinExistence type="inferred from homology"/>
<name>A0A2D2LYS3_RHOMI</name>
<keyword evidence="1" id="KW-0472">Membrane</keyword>
<gene>
    <name evidence="2" type="primary">nad6</name>
</gene>
<dbReference type="GO" id="GO:0016491">
    <property type="term" value="F:oxidoreductase activity"/>
    <property type="evidence" value="ECO:0007669"/>
    <property type="project" value="UniProtKB-KW"/>
</dbReference>
<keyword evidence="1" id="KW-0249">Electron transport</keyword>
<dbReference type="GO" id="GO:0031966">
    <property type="term" value="C:mitochondrial membrane"/>
    <property type="evidence" value="ECO:0007669"/>
    <property type="project" value="UniProtKB-SubCell"/>
</dbReference>
<dbReference type="AlphaFoldDB" id="A0A2D2LYS3"/>
<dbReference type="EC" id="7.1.1.2" evidence="1"/>
<comment type="function">
    <text evidence="1">Core subunit of the mitochondrial membrane respiratory chain NADH dehydrogenase (Complex I) which catalyzes electron transfer from NADH through the respiratory chain, using ubiquinone as an electron acceptor. Essential for the catalytic activity and assembly of complex I.</text>
</comment>
<keyword evidence="1" id="KW-1278">Translocase</keyword>
<dbReference type="Gene3D" id="1.20.120.1200">
    <property type="entry name" value="NADH-ubiquinone/plastoquinone oxidoreductase chain 6, subunit NuoJ"/>
    <property type="match status" value="1"/>
</dbReference>
<comment type="catalytic activity">
    <reaction evidence="1">
        <text>a ubiquinone + NADH + 5 H(+)(in) = a ubiquinol + NAD(+) + 4 H(+)(out)</text>
        <dbReference type="Rhea" id="RHEA:29091"/>
        <dbReference type="Rhea" id="RHEA-COMP:9565"/>
        <dbReference type="Rhea" id="RHEA-COMP:9566"/>
        <dbReference type="ChEBI" id="CHEBI:15378"/>
        <dbReference type="ChEBI" id="CHEBI:16389"/>
        <dbReference type="ChEBI" id="CHEBI:17976"/>
        <dbReference type="ChEBI" id="CHEBI:57540"/>
        <dbReference type="ChEBI" id="CHEBI:57945"/>
        <dbReference type="EC" id="7.1.1.2"/>
    </reaction>
</comment>
<keyword evidence="1 2" id="KW-0496">Mitochondrion</keyword>